<accession>A0A562E5K8</accession>
<dbReference type="Pfam" id="PF01551">
    <property type="entry name" value="Peptidase_M23"/>
    <property type="match status" value="1"/>
</dbReference>
<organism evidence="4 5">
    <name type="scientific">Rhodococcus rhodochrous J45</name>
    <dbReference type="NCBI Taxonomy" id="935266"/>
    <lineage>
        <taxon>Bacteria</taxon>
        <taxon>Bacillati</taxon>
        <taxon>Actinomycetota</taxon>
        <taxon>Actinomycetes</taxon>
        <taxon>Mycobacteriales</taxon>
        <taxon>Nocardiaceae</taxon>
        <taxon>Rhodococcus</taxon>
    </lineage>
</organism>
<sequence length="181" mass="19165">MLLAAPLRSLAVVIATFVVLTAAPGTGSADAGRFVWPLDPRPVVSREFDLPEQNWLPGHRGVDLDAHVGQTVVAAGDGVVAFAGVVAGKPVVSIDHEGGLRTTYERGERNCVNRPPPGEPVEAAVAAGRRVTRGDPIGTVVAGHEECVSPACLHWGLRRGRDDYLDPLPLVERPVIRLLPV</sequence>
<keyword evidence="1 2" id="KW-0732">Signal</keyword>
<dbReference type="InterPro" id="IPR050570">
    <property type="entry name" value="Cell_wall_metabolism_enzyme"/>
</dbReference>
<protein>
    <submittedName>
        <fullName evidence="4">Membrane proteins related to metalloendopeptidases</fullName>
    </submittedName>
</protein>
<dbReference type="InterPro" id="IPR011055">
    <property type="entry name" value="Dup_hybrid_motif"/>
</dbReference>
<comment type="caution">
    <text evidence="4">The sequence shown here is derived from an EMBL/GenBank/DDBJ whole genome shotgun (WGS) entry which is preliminary data.</text>
</comment>
<evidence type="ECO:0000313" key="4">
    <source>
        <dbReference type="EMBL" id="TWH17396.1"/>
    </source>
</evidence>
<dbReference type="GO" id="GO:0004222">
    <property type="term" value="F:metalloendopeptidase activity"/>
    <property type="evidence" value="ECO:0007669"/>
    <property type="project" value="TreeGrafter"/>
</dbReference>
<evidence type="ECO:0000256" key="1">
    <source>
        <dbReference type="ARBA" id="ARBA00022729"/>
    </source>
</evidence>
<dbReference type="CDD" id="cd12797">
    <property type="entry name" value="M23_peptidase"/>
    <property type="match status" value="1"/>
</dbReference>
<dbReference type="SUPFAM" id="SSF51261">
    <property type="entry name" value="Duplicated hybrid motif"/>
    <property type="match status" value="1"/>
</dbReference>
<evidence type="ECO:0000259" key="3">
    <source>
        <dbReference type="Pfam" id="PF01551"/>
    </source>
</evidence>
<dbReference type="RefSeq" id="WP_145691803.1">
    <property type="nucleotide sequence ID" value="NZ_VLJT01000017.1"/>
</dbReference>
<dbReference type="EMBL" id="VLJT01000017">
    <property type="protein sequence ID" value="TWH17396.1"/>
    <property type="molecule type" value="Genomic_DNA"/>
</dbReference>
<dbReference type="PANTHER" id="PTHR21666">
    <property type="entry name" value="PEPTIDASE-RELATED"/>
    <property type="match status" value="1"/>
</dbReference>
<feature type="domain" description="M23ase beta-sheet core" evidence="3">
    <location>
        <begin position="58"/>
        <end position="166"/>
    </location>
</feature>
<evidence type="ECO:0000313" key="5">
    <source>
        <dbReference type="Proteomes" id="UP000317573"/>
    </source>
</evidence>
<dbReference type="PANTHER" id="PTHR21666:SF289">
    <property type="entry name" value="L-ALA--D-GLU ENDOPEPTIDASE"/>
    <property type="match status" value="1"/>
</dbReference>
<dbReference type="Gene3D" id="2.70.70.10">
    <property type="entry name" value="Glucose Permease (Domain IIA)"/>
    <property type="match status" value="1"/>
</dbReference>
<dbReference type="AlphaFoldDB" id="A0A562E5K8"/>
<gene>
    <name evidence="4" type="ORF">L618_000200004770</name>
</gene>
<evidence type="ECO:0000256" key="2">
    <source>
        <dbReference type="SAM" id="SignalP"/>
    </source>
</evidence>
<name>A0A562E5K8_RHORH</name>
<dbReference type="InterPro" id="IPR016047">
    <property type="entry name" value="M23ase_b-sheet_dom"/>
</dbReference>
<feature type="chain" id="PRO_5038554322" evidence="2">
    <location>
        <begin position="23"/>
        <end position="181"/>
    </location>
</feature>
<reference evidence="4 5" key="1">
    <citation type="submission" date="2019-07" db="EMBL/GenBank/DDBJ databases">
        <title>Genome sequencing of lignin-degrading bacterial isolates.</title>
        <authorList>
            <person name="Gladden J."/>
        </authorList>
    </citation>
    <scope>NUCLEOTIDE SEQUENCE [LARGE SCALE GENOMIC DNA]</scope>
    <source>
        <strain evidence="4 5">J45</strain>
    </source>
</reference>
<feature type="signal peptide" evidence="2">
    <location>
        <begin position="1"/>
        <end position="22"/>
    </location>
</feature>
<proteinExistence type="predicted"/>
<dbReference type="Proteomes" id="UP000317573">
    <property type="component" value="Unassembled WGS sequence"/>
</dbReference>